<keyword evidence="3" id="KW-0805">Transcription regulation</keyword>
<name>A0A6J6VYP7_9ZZZZ</name>
<dbReference type="SUPFAM" id="SSF47598">
    <property type="entry name" value="Ribbon-helix-helix"/>
    <property type="match status" value="1"/>
</dbReference>
<keyword evidence="1" id="KW-0678">Repressor</keyword>
<keyword evidence="4" id="KW-0238">DNA-binding</keyword>
<dbReference type="GO" id="GO:0006355">
    <property type="term" value="P:regulation of DNA-templated transcription"/>
    <property type="evidence" value="ECO:0007669"/>
    <property type="project" value="InterPro"/>
</dbReference>
<proteinExistence type="predicted"/>
<dbReference type="Pfam" id="PF08681">
    <property type="entry name" value="TacA1"/>
    <property type="match status" value="1"/>
</dbReference>
<evidence type="ECO:0000256" key="3">
    <source>
        <dbReference type="ARBA" id="ARBA00023015"/>
    </source>
</evidence>
<sequence>MASNTRKRDHRLEVRTTAEERSLINQAVEVSRTDLTSFALTALLEASHHVLADRLEFSLTPAQAAEWDRLNAMPARELPGLLRLMERTSPFNS</sequence>
<dbReference type="EMBL" id="CAFAAB010000010">
    <property type="protein sequence ID" value="CAB4775617.1"/>
    <property type="molecule type" value="Genomic_DNA"/>
</dbReference>
<keyword evidence="5" id="KW-0804">Transcription</keyword>
<keyword evidence="2" id="KW-1277">Toxin-antitoxin system</keyword>
<protein>
    <submittedName>
        <fullName evidence="6">Unannotated protein</fullName>
    </submittedName>
</protein>
<dbReference type="InterPro" id="IPR014795">
    <property type="entry name" value="TacA_1-like"/>
</dbReference>
<dbReference type="PANTHER" id="PTHR35401">
    <property type="entry name" value="COPG FAMILY HELIX-TURN-HELIX PROTEIN-RELATED-RELATED"/>
    <property type="match status" value="1"/>
</dbReference>
<evidence type="ECO:0000313" key="6">
    <source>
        <dbReference type="EMBL" id="CAB4775617.1"/>
    </source>
</evidence>
<dbReference type="PANTHER" id="PTHR35401:SF1">
    <property type="entry name" value="CYTOPLASMIC PROTEIN"/>
    <property type="match status" value="1"/>
</dbReference>
<dbReference type="InterPro" id="IPR010985">
    <property type="entry name" value="Ribbon_hlx_hlx"/>
</dbReference>
<dbReference type="Gene3D" id="1.20.5.780">
    <property type="entry name" value="Single helix bin"/>
    <property type="match status" value="1"/>
</dbReference>
<dbReference type="AlphaFoldDB" id="A0A6J6VYP7"/>
<evidence type="ECO:0000256" key="2">
    <source>
        <dbReference type="ARBA" id="ARBA00022649"/>
    </source>
</evidence>
<organism evidence="6">
    <name type="scientific">freshwater metagenome</name>
    <dbReference type="NCBI Taxonomy" id="449393"/>
    <lineage>
        <taxon>unclassified sequences</taxon>
        <taxon>metagenomes</taxon>
        <taxon>ecological metagenomes</taxon>
    </lineage>
</organism>
<evidence type="ECO:0000256" key="5">
    <source>
        <dbReference type="ARBA" id="ARBA00023163"/>
    </source>
</evidence>
<evidence type="ECO:0000256" key="4">
    <source>
        <dbReference type="ARBA" id="ARBA00023125"/>
    </source>
</evidence>
<accession>A0A6J6VYP7</accession>
<gene>
    <name evidence="6" type="ORF">UFOPK2958_00174</name>
</gene>
<dbReference type="GO" id="GO:0003677">
    <property type="term" value="F:DNA binding"/>
    <property type="evidence" value="ECO:0007669"/>
    <property type="project" value="UniProtKB-KW"/>
</dbReference>
<reference evidence="6" key="1">
    <citation type="submission" date="2020-05" db="EMBL/GenBank/DDBJ databases">
        <authorList>
            <person name="Chiriac C."/>
            <person name="Salcher M."/>
            <person name="Ghai R."/>
            <person name="Kavagutti S V."/>
        </authorList>
    </citation>
    <scope>NUCLEOTIDE SEQUENCE</scope>
</reference>
<evidence type="ECO:0000256" key="1">
    <source>
        <dbReference type="ARBA" id="ARBA00022491"/>
    </source>
</evidence>